<comment type="caution">
    <text evidence="2">The sequence shown here is derived from an EMBL/GenBank/DDBJ whole genome shotgun (WGS) entry which is preliminary data.</text>
</comment>
<evidence type="ECO:0000313" key="2">
    <source>
        <dbReference type="EMBL" id="MBO1435280.1"/>
    </source>
</evidence>
<feature type="compositionally biased region" description="Pro residues" evidence="1">
    <location>
        <begin position="114"/>
        <end position="129"/>
    </location>
</feature>
<sequence>MSDPTDNALAAIASILDQTTTPPDKSKSSDTKSSDKTADKASEPAEEPPVSIAMPPPLPSSVEVVTVEAVSVKTVSVEIAPAEPTTVEQPPIEEPELLVEQSEPSETELSEPEPSVPEPEPEPIQPPEPIEANGYSKSGPGPMAALRFRWTVREDGAQYYVDETVGEGSTPLVNGPMDRDAAIKFVDEREAEARRRFEHFKHEIVSRTAAALQASKDRHEA</sequence>
<evidence type="ECO:0000313" key="3">
    <source>
        <dbReference type="Proteomes" id="UP000692816"/>
    </source>
</evidence>
<dbReference type="EMBL" id="JAGEPA010000001">
    <property type="protein sequence ID" value="MBO1435280.1"/>
    <property type="molecule type" value="Genomic_DNA"/>
</dbReference>
<protein>
    <submittedName>
        <fullName evidence="2">Uncharacterized protein</fullName>
    </submittedName>
</protein>
<gene>
    <name evidence="2" type="ORF">J4P68_39095</name>
</gene>
<dbReference type="RefSeq" id="WP_207839819.1">
    <property type="nucleotide sequence ID" value="NZ_CP088282.1"/>
</dbReference>
<name>A0ABS3MVD9_9BRAD</name>
<organism evidence="2 3">
    <name type="scientific">Bradyrhizobium quebecense</name>
    <dbReference type="NCBI Taxonomy" id="2748629"/>
    <lineage>
        <taxon>Bacteria</taxon>
        <taxon>Pseudomonadati</taxon>
        <taxon>Pseudomonadota</taxon>
        <taxon>Alphaproteobacteria</taxon>
        <taxon>Hyphomicrobiales</taxon>
        <taxon>Nitrobacteraceae</taxon>
        <taxon>Bradyrhizobium</taxon>
    </lineage>
</organism>
<dbReference type="Proteomes" id="UP000692816">
    <property type="component" value="Unassembled WGS sequence"/>
</dbReference>
<feature type="compositionally biased region" description="Acidic residues" evidence="1">
    <location>
        <begin position="91"/>
        <end position="111"/>
    </location>
</feature>
<feature type="region of interest" description="Disordered" evidence="1">
    <location>
        <begin position="14"/>
        <end position="58"/>
    </location>
</feature>
<keyword evidence="3" id="KW-1185">Reference proteome</keyword>
<proteinExistence type="predicted"/>
<feature type="region of interest" description="Disordered" evidence="1">
    <location>
        <begin position="77"/>
        <end position="143"/>
    </location>
</feature>
<reference evidence="2" key="1">
    <citation type="journal article" date="2021" name="Int. J. Syst. Evol. Microbiol.">
        <title>Bradyrhizobium septentrionale sp. nov. (sv. septentrionale) and Bradyrhizobium quebecense sp. nov. (sv. septentrionale) associated with legumes native to Canada possess rearranged symbiosis genes and numerous insertion sequences.</title>
        <authorList>
            <person name="Bromfield E.S.P."/>
            <person name="Cloutier S."/>
        </authorList>
    </citation>
    <scope>NUCLEOTIDE SEQUENCE</scope>
    <source>
        <strain evidence="2">12S5</strain>
    </source>
</reference>
<accession>A0ABS3MVD9</accession>
<feature type="compositionally biased region" description="Basic and acidic residues" evidence="1">
    <location>
        <begin position="24"/>
        <end position="43"/>
    </location>
</feature>
<evidence type="ECO:0000256" key="1">
    <source>
        <dbReference type="SAM" id="MobiDB-lite"/>
    </source>
</evidence>